<sequence>MREQKRHTIANQVLRFRRWSRKRYAAFVSVTNCVSIGQLSNNVADRLRKKSGVNCVEGNRGRIPGHAVPFGSEEYLEGKQPLLPDLSILSVGLTLEPVSPIGILFILFMSKEAIHPMDRMGRLSFYV</sequence>
<comment type="caution">
    <text evidence="2">The sequence shown here is derived from an EMBL/GenBank/DDBJ whole genome shotgun (WGS) entry which is preliminary data.</text>
</comment>
<dbReference type="Proteomes" id="UP000886740">
    <property type="component" value="Unassembled WGS sequence"/>
</dbReference>
<keyword evidence="1" id="KW-0812">Transmembrane</keyword>
<dbReference type="EMBL" id="DXEL01000062">
    <property type="protein sequence ID" value="HIX75205.1"/>
    <property type="molecule type" value="Genomic_DNA"/>
</dbReference>
<feature type="transmembrane region" description="Helical" evidence="1">
    <location>
        <begin position="24"/>
        <end position="41"/>
    </location>
</feature>
<evidence type="ECO:0000313" key="3">
    <source>
        <dbReference type="Proteomes" id="UP000886740"/>
    </source>
</evidence>
<keyword evidence="1" id="KW-1133">Transmembrane helix</keyword>
<keyword evidence="1" id="KW-0472">Membrane</keyword>
<dbReference type="AlphaFoldDB" id="A0A9D2BFZ5"/>
<feature type="transmembrane region" description="Helical" evidence="1">
    <location>
        <begin position="86"/>
        <end position="110"/>
    </location>
</feature>
<gene>
    <name evidence="2" type="ORF">H9977_09275</name>
</gene>
<reference evidence="2" key="1">
    <citation type="journal article" date="2021" name="PeerJ">
        <title>Extensive microbial diversity within the chicken gut microbiome revealed by metagenomics and culture.</title>
        <authorList>
            <person name="Gilroy R."/>
            <person name="Ravi A."/>
            <person name="Getino M."/>
            <person name="Pursley I."/>
            <person name="Horton D.L."/>
            <person name="Alikhan N.F."/>
            <person name="Baker D."/>
            <person name="Gharbi K."/>
            <person name="Hall N."/>
            <person name="Watson M."/>
            <person name="Adriaenssens E.M."/>
            <person name="Foster-Nyarko E."/>
            <person name="Jarju S."/>
            <person name="Secka A."/>
            <person name="Antonio M."/>
            <person name="Oren A."/>
            <person name="Chaudhuri R.R."/>
            <person name="La Ragione R."/>
            <person name="Hildebrand F."/>
            <person name="Pallen M.J."/>
        </authorList>
    </citation>
    <scope>NUCLEOTIDE SEQUENCE</scope>
    <source>
        <strain evidence="2">ChiGjej6B6-14162</strain>
    </source>
</reference>
<name>A0A9D2BFZ5_9BACT</name>
<protein>
    <submittedName>
        <fullName evidence="2">Uncharacterized protein</fullName>
    </submittedName>
</protein>
<accession>A0A9D2BFZ5</accession>
<organism evidence="2 3">
    <name type="scientific">Candidatus Parabacteroides intestinipullorum</name>
    <dbReference type="NCBI Taxonomy" id="2838723"/>
    <lineage>
        <taxon>Bacteria</taxon>
        <taxon>Pseudomonadati</taxon>
        <taxon>Bacteroidota</taxon>
        <taxon>Bacteroidia</taxon>
        <taxon>Bacteroidales</taxon>
        <taxon>Tannerellaceae</taxon>
        <taxon>Parabacteroides</taxon>
    </lineage>
</organism>
<proteinExistence type="predicted"/>
<evidence type="ECO:0000313" key="2">
    <source>
        <dbReference type="EMBL" id="HIX75205.1"/>
    </source>
</evidence>
<evidence type="ECO:0000256" key="1">
    <source>
        <dbReference type="SAM" id="Phobius"/>
    </source>
</evidence>
<reference evidence="2" key="2">
    <citation type="submission" date="2021-04" db="EMBL/GenBank/DDBJ databases">
        <authorList>
            <person name="Gilroy R."/>
        </authorList>
    </citation>
    <scope>NUCLEOTIDE SEQUENCE</scope>
    <source>
        <strain evidence="2">ChiGjej6B6-14162</strain>
    </source>
</reference>